<dbReference type="Proteomes" id="UP000737391">
    <property type="component" value="Unassembled WGS sequence"/>
</dbReference>
<gene>
    <name evidence="10" type="ORF">FAGAP_10197</name>
</gene>
<evidence type="ECO:0000313" key="10">
    <source>
        <dbReference type="EMBL" id="KAF4493675.1"/>
    </source>
</evidence>
<feature type="transmembrane region" description="Helical" evidence="8">
    <location>
        <begin position="567"/>
        <end position="586"/>
    </location>
</feature>
<evidence type="ECO:0000256" key="3">
    <source>
        <dbReference type="ARBA" id="ARBA00022692"/>
    </source>
</evidence>
<dbReference type="SUPFAM" id="SSF103473">
    <property type="entry name" value="MFS general substrate transporter"/>
    <property type="match status" value="1"/>
</dbReference>
<dbReference type="Pfam" id="PF00557">
    <property type="entry name" value="Peptidase_M24"/>
    <property type="match status" value="1"/>
</dbReference>
<dbReference type="EMBL" id="LUFC02000864">
    <property type="protein sequence ID" value="KAF4493675.1"/>
    <property type="molecule type" value="Genomic_DNA"/>
</dbReference>
<dbReference type="Gene3D" id="1.20.1720.10">
    <property type="entry name" value="Multidrug resistance protein D"/>
    <property type="match status" value="1"/>
</dbReference>
<accession>A0A9P5B3F2</accession>
<proteinExistence type="predicted"/>
<evidence type="ECO:0000259" key="9">
    <source>
        <dbReference type="PROSITE" id="PS50850"/>
    </source>
</evidence>
<dbReference type="Gene3D" id="3.90.230.10">
    <property type="entry name" value="Creatinase/methionine aminopeptidase superfamily"/>
    <property type="match status" value="1"/>
</dbReference>
<dbReference type="AlphaFoldDB" id="A0A9P5B3F2"/>
<feature type="transmembrane region" description="Helical" evidence="8">
    <location>
        <begin position="509"/>
        <end position="526"/>
    </location>
</feature>
<dbReference type="InterPro" id="IPR020846">
    <property type="entry name" value="MFS_dom"/>
</dbReference>
<dbReference type="Pfam" id="PF07690">
    <property type="entry name" value="MFS_1"/>
    <property type="match status" value="1"/>
</dbReference>
<feature type="transmembrane region" description="Helical" evidence="8">
    <location>
        <begin position="861"/>
        <end position="882"/>
    </location>
</feature>
<dbReference type="CDD" id="cd17323">
    <property type="entry name" value="MFS_Tpo1_MDR_like"/>
    <property type="match status" value="1"/>
</dbReference>
<dbReference type="GO" id="GO:0015137">
    <property type="term" value="F:citrate transmembrane transporter activity"/>
    <property type="evidence" value="ECO:0007669"/>
    <property type="project" value="UniProtKB-ARBA"/>
</dbReference>
<evidence type="ECO:0000256" key="6">
    <source>
        <dbReference type="ARBA" id="ARBA00023180"/>
    </source>
</evidence>
<dbReference type="InterPro" id="IPR011701">
    <property type="entry name" value="MFS"/>
</dbReference>
<feature type="transmembrane region" description="Helical" evidence="8">
    <location>
        <begin position="443"/>
        <end position="465"/>
    </location>
</feature>
<dbReference type="InterPro" id="IPR000994">
    <property type="entry name" value="Pept_M24"/>
</dbReference>
<dbReference type="CDD" id="cd01066">
    <property type="entry name" value="APP_MetAP"/>
    <property type="match status" value="1"/>
</dbReference>
<dbReference type="FunFam" id="1.20.1720.10:FF:000009">
    <property type="entry name" value="MFS multidrug transporter"/>
    <property type="match status" value="1"/>
</dbReference>
<evidence type="ECO:0000256" key="7">
    <source>
        <dbReference type="SAM" id="MobiDB-lite"/>
    </source>
</evidence>
<sequence>MSAEKQRAASLRDAEKKAIELFNEIEKNLIRPGISEKDLNNEIHALGAERHGVRTHWHKRVIRSGPNTLRPFEENPPDRIIQEDDILVVDLGPVFEEWEADFGRTFVLGNDPNKIKLRDALEPIWVDVKAKYWENPDMTGEELYNIAKEAAEKEGFEFGAPIAGHIVGSFPHERIPKDKITLYIAQGSNNSMNTVGKDGNKRHWILEIHLHNKELGFDAVPASAKRCKAKFRVTLDRSIRCICIQTPLIKSGSGYVIHNILDGDVRAWGLVEQAASVEYSQFYNVSLQVLVQKSKGIATDQAVYDVAVGKPHSIFDILNNLASDQEYFDVTASLFLMPFTCLLSAICTPLERDMLLRAATILRLSMDLSKGQRLGVPATTKPLKIGGEGLSGQDAPKSLLQNPKPGSEEIHAAKRNNELEAGTRPSPLDIPYTTYSHWEKVGIILLVSFLAMISPLSSTVFLPAITSIAQDLNVSISLLNLTITAYLIFQGLAPSIIGNLSDTYGRRPAYMICCIIYLSANIGLALQDSYAALLVLRCLQSCGSSATIALASGTASDIIVRAERGKYLGYSSMGVTLGPALGPVIGGLLDEYLGWRSIFWFLTILSSVLFFIIFIFLPETCRSVVGNGSITPPWWNMSLIGYLRQRSSGIAKPVTEKPHQKRPNPIASLKIVFNKETGIILVFSSLMYGGYYVVLATLSTQLASRYHYSSVIVGLCFLPIGIGSMCYRYTGGFLMDWNFRRYAKREGIELVKNRQQDLRVLPIEKMRIEISLPLVYMACAMIVIYGWIMDQNLGLAGIEASLFFFALFFSGALNNLNTLIVDLNTDSAATAVAANNLGRCLIGAGAAAIANPMIDGLGLGWTSVLISGLWLVISVLLWIIMWKGRKWRMDKQKG</sequence>
<feature type="region of interest" description="Disordered" evidence="7">
    <location>
        <begin position="387"/>
        <end position="407"/>
    </location>
</feature>
<dbReference type="OrthoDB" id="440553at2759"/>
<feature type="transmembrane region" description="Helical" evidence="8">
    <location>
        <begin position="768"/>
        <end position="788"/>
    </location>
</feature>
<dbReference type="PANTHER" id="PTHR23502:SF51">
    <property type="entry name" value="QUINIDINE RESISTANCE PROTEIN 1-RELATED"/>
    <property type="match status" value="1"/>
</dbReference>
<evidence type="ECO:0000256" key="2">
    <source>
        <dbReference type="ARBA" id="ARBA00022448"/>
    </source>
</evidence>
<keyword evidence="5 8" id="KW-0472">Membrane</keyword>
<evidence type="ECO:0000313" key="11">
    <source>
        <dbReference type="Proteomes" id="UP000737391"/>
    </source>
</evidence>
<evidence type="ECO:0000256" key="1">
    <source>
        <dbReference type="ARBA" id="ARBA00004141"/>
    </source>
</evidence>
<protein>
    <submittedName>
        <fullName evidence="10">Dityrosine transporter</fullName>
    </submittedName>
</protein>
<feature type="transmembrane region" description="Helical" evidence="8">
    <location>
        <begin position="828"/>
        <end position="849"/>
    </location>
</feature>
<feature type="transmembrane region" description="Helical" evidence="8">
    <location>
        <begin position="477"/>
        <end position="497"/>
    </location>
</feature>
<dbReference type="PROSITE" id="PS50850">
    <property type="entry name" value="MFS"/>
    <property type="match status" value="1"/>
</dbReference>
<organism evidence="10 11">
    <name type="scientific">Fusarium agapanthi</name>
    <dbReference type="NCBI Taxonomy" id="1803897"/>
    <lineage>
        <taxon>Eukaryota</taxon>
        <taxon>Fungi</taxon>
        <taxon>Dikarya</taxon>
        <taxon>Ascomycota</taxon>
        <taxon>Pezizomycotina</taxon>
        <taxon>Sordariomycetes</taxon>
        <taxon>Hypocreomycetidae</taxon>
        <taxon>Hypocreales</taxon>
        <taxon>Nectriaceae</taxon>
        <taxon>Fusarium</taxon>
        <taxon>Fusarium fujikuroi species complex</taxon>
    </lineage>
</organism>
<keyword evidence="6" id="KW-0325">Glycoprotein</keyword>
<dbReference type="InterPro" id="IPR036005">
    <property type="entry name" value="Creatinase/aminopeptidase-like"/>
</dbReference>
<feature type="transmembrane region" description="Helical" evidence="8">
    <location>
        <begin position="679"/>
        <end position="700"/>
    </location>
</feature>
<keyword evidence="4 8" id="KW-1133">Transmembrane helix</keyword>
<feature type="transmembrane region" description="Helical" evidence="8">
    <location>
        <begin position="706"/>
        <end position="727"/>
    </location>
</feature>
<reference evidence="10" key="1">
    <citation type="submission" date="2020-01" db="EMBL/GenBank/DDBJ databases">
        <title>Identification and distribution of gene clusters putatively required for synthesis of sphingolipid metabolism inhibitors in phylogenetically diverse species of the filamentous fungus Fusarium.</title>
        <authorList>
            <person name="Kim H.-S."/>
            <person name="Busman M."/>
            <person name="Brown D.W."/>
            <person name="Divon H."/>
            <person name="Uhlig S."/>
            <person name="Proctor R.H."/>
        </authorList>
    </citation>
    <scope>NUCLEOTIDE SEQUENCE</scope>
    <source>
        <strain evidence="10">NRRL 31653</strain>
    </source>
</reference>
<keyword evidence="11" id="KW-1185">Reference proteome</keyword>
<dbReference type="PRINTS" id="PR01036">
    <property type="entry name" value="TCRTETB"/>
</dbReference>
<dbReference type="FunFam" id="1.20.1250.20:FF:000172">
    <property type="entry name" value="MFS multidrug resistance transporter"/>
    <property type="match status" value="1"/>
</dbReference>
<dbReference type="GO" id="GO:0005886">
    <property type="term" value="C:plasma membrane"/>
    <property type="evidence" value="ECO:0007669"/>
    <property type="project" value="UniProtKB-ARBA"/>
</dbReference>
<dbReference type="InterPro" id="IPR036259">
    <property type="entry name" value="MFS_trans_sf"/>
</dbReference>
<evidence type="ECO:0000256" key="8">
    <source>
        <dbReference type="SAM" id="Phobius"/>
    </source>
</evidence>
<keyword evidence="3 8" id="KW-0812">Transmembrane</keyword>
<feature type="domain" description="Major facilitator superfamily (MFS) profile" evidence="9">
    <location>
        <begin position="443"/>
        <end position="886"/>
    </location>
</feature>
<feature type="transmembrane region" description="Helical" evidence="8">
    <location>
        <begin position="598"/>
        <end position="617"/>
    </location>
</feature>
<dbReference type="SUPFAM" id="SSF55920">
    <property type="entry name" value="Creatinase/aminopeptidase"/>
    <property type="match status" value="1"/>
</dbReference>
<dbReference type="GO" id="GO:0140115">
    <property type="term" value="P:export across plasma membrane"/>
    <property type="evidence" value="ECO:0007669"/>
    <property type="project" value="UniProtKB-ARBA"/>
</dbReference>
<keyword evidence="2" id="KW-0813">Transport</keyword>
<dbReference type="PANTHER" id="PTHR23502">
    <property type="entry name" value="MAJOR FACILITATOR SUPERFAMILY"/>
    <property type="match status" value="1"/>
</dbReference>
<comment type="subcellular location">
    <subcellularLocation>
        <location evidence="1">Membrane</location>
        <topology evidence="1">Multi-pass membrane protein</topology>
    </subcellularLocation>
</comment>
<comment type="caution">
    <text evidence="10">The sequence shown here is derived from an EMBL/GenBank/DDBJ whole genome shotgun (WGS) entry which is preliminary data.</text>
</comment>
<evidence type="ECO:0000256" key="5">
    <source>
        <dbReference type="ARBA" id="ARBA00023136"/>
    </source>
</evidence>
<name>A0A9P5B3F2_9HYPO</name>
<feature type="transmembrane region" description="Helical" evidence="8">
    <location>
        <begin position="794"/>
        <end position="816"/>
    </location>
</feature>
<evidence type="ECO:0000256" key="4">
    <source>
        <dbReference type="ARBA" id="ARBA00022989"/>
    </source>
</evidence>